<accession>A0A5N5T4S5</accession>
<keyword evidence="5" id="KW-0443">Lipid metabolism</keyword>
<dbReference type="InterPro" id="IPR006693">
    <property type="entry name" value="AB_hydrolase_lipase"/>
</dbReference>
<evidence type="ECO:0000256" key="2">
    <source>
        <dbReference type="ARBA" id="ARBA00022729"/>
    </source>
</evidence>
<evidence type="ECO:0000313" key="8">
    <source>
        <dbReference type="EMBL" id="KAB7501574.1"/>
    </source>
</evidence>
<feature type="domain" description="Partial AB-hydrolase lipase" evidence="7">
    <location>
        <begin position="8"/>
        <end position="67"/>
    </location>
</feature>
<organism evidence="8 9">
    <name type="scientific">Armadillidium nasatum</name>
    <dbReference type="NCBI Taxonomy" id="96803"/>
    <lineage>
        <taxon>Eukaryota</taxon>
        <taxon>Metazoa</taxon>
        <taxon>Ecdysozoa</taxon>
        <taxon>Arthropoda</taxon>
        <taxon>Crustacea</taxon>
        <taxon>Multicrustacea</taxon>
        <taxon>Malacostraca</taxon>
        <taxon>Eumalacostraca</taxon>
        <taxon>Peracarida</taxon>
        <taxon>Isopoda</taxon>
        <taxon>Oniscidea</taxon>
        <taxon>Crinocheta</taxon>
        <taxon>Armadillidiidae</taxon>
        <taxon>Armadillidium</taxon>
    </lineage>
</organism>
<dbReference type="OrthoDB" id="9974421at2759"/>
<dbReference type="PANTHER" id="PTHR11005">
    <property type="entry name" value="LYSOSOMAL ACID LIPASE-RELATED"/>
    <property type="match status" value="1"/>
</dbReference>
<proteinExistence type="inferred from homology"/>
<feature type="non-terminal residue" evidence="8">
    <location>
        <position position="250"/>
    </location>
</feature>
<evidence type="ECO:0000256" key="4">
    <source>
        <dbReference type="ARBA" id="ARBA00022963"/>
    </source>
</evidence>
<evidence type="ECO:0000259" key="7">
    <source>
        <dbReference type="Pfam" id="PF04083"/>
    </source>
</evidence>
<dbReference type="AlphaFoldDB" id="A0A5N5T4S5"/>
<keyword evidence="9" id="KW-1185">Reference proteome</keyword>
<comment type="similarity">
    <text evidence="1">Belongs to the AB hydrolase superfamily. Lipase family.</text>
</comment>
<protein>
    <submittedName>
        <fullName evidence="8">Lipase 3</fullName>
    </submittedName>
</protein>
<dbReference type="GO" id="GO:0016787">
    <property type="term" value="F:hydrolase activity"/>
    <property type="evidence" value="ECO:0007669"/>
    <property type="project" value="UniProtKB-KW"/>
</dbReference>
<evidence type="ECO:0000313" key="9">
    <source>
        <dbReference type="Proteomes" id="UP000326759"/>
    </source>
</evidence>
<dbReference type="Pfam" id="PF04083">
    <property type="entry name" value="Abhydro_lipase"/>
    <property type="match status" value="1"/>
</dbReference>
<reference evidence="8 9" key="1">
    <citation type="journal article" date="2019" name="PLoS Biol.">
        <title>Sex chromosomes control vertical transmission of feminizing Wolbachia symbionts in an isopod.</title>
        <authorList>
            <person name="Becking T."/>
            <person name="Chebbi M.A."/>
            <person name="Giraud I."/>
            <person name="Moumen B."/>
            <person name="Laverre T."/>
            <person name="Caubet Y."/>
            <person name="Peccoud J."/>
            <person name="Gilbert C."/>
            <person name="Cordaux R."/>
        </authorList>
    </citation>
    <scope>NUCLEOTIDE SEQUENCE [LARGE SCALE GENOMIC DNA]</scope>
    <source>
        <strain evidence="8">ANa2</strain>
        <tissue evidence="8">Whole body excluding digestive tract and cuticle</tissue>
    </source>
</reference>
<dbReference type="EMBL" id="SEYY01010196">
    <property type="protein sequence ID" value="KAB7501574.1"/>
    <property type="molecule type" value="Genomic_DNA"/>
</dbReference>
<dbReference type="SUPFAM" id="SSF53474">
    <property type="entry name" value="alpha/beta-Hydrolases"/>
    <property type="match status" value="1"/>
</dbReference>
<dbReference type="InterPro" id="IPR029058">
    <property type="entry name" value="AB_hydrolase_fold"/>
</dbReference>
<keyword evidence="3" id="KW-0378">Hydrolase</keyword>
<evidence type="ECO:0000256" key="5">
    <source>
        <dbReference type="ARBA" id="ARBA00023098"/>
    </source>
</evidence>
<keyword evidence="4" id="KW-0442">Lipid degradation</keyword>
<dbReference type="GO" id="GO:0016042">
    <property type="term" value="P:lipid catabolic process"/>
    <property type="evidence" value="ECO:0007669"/>
    <property type="project" value="UniProtKB-KW"/>
</dbReference>
<evidence type="ECO:0000256" key="6">
    <source>
        <dbReference type="ARBA" id="ARBA00023180"/>
    </source>
</evidence>
<sequence>MTTKHLTVPEIIQSFGYPVEIHHVTTEDGYILELHRIPYGIDGSSEEARPVALLQHGLLVSSFDWISDRPDRALAYLLADAGYDVWLMNARGNYYSRNHTTLDPVADKEEFWAFTYDEIGTYDDPAAIDYALSVTGQDQIYYVGFSMGTTVFFIMMSERPEYVDKIKAASLLAPVVYLNNVKGVLKPLANFSGSVDAKLSEKGIYSFYADPRDRSTDAINKFCSEGNVTAPLCYSFIYLICGFDPVELNK</sequence>
<name>A0A5N5T4S5_9CRUS</name>
<keyword evidence="6" id="KW-0325">Glycoprotein</keyword>
<comment type="caution">
    <text evidence="8">The sequence shown here is derived from an EMBL/GenBank/DDBJ whole genome shotgun (WGS) entry which is preliminary data.</text>
</comment>
<dbReference type="Gene3D" id="3.40.50.1820">
    <property type="entry name" value="alpha/beta hydrolase"/>
    <property type="match status" value="1"/>
</dbReference>
<dbReference type="Proteomes" id="UP000326759">
    <property type="component" value="Unassembled WGS sequence"/>
</dbReference>
<gene>
    <name evidence="8" type="primary">Lip3_4</name>
    <name evidence="8" type="ORF">Anas_06882</name>
</gene>
<dbReference type="FunFam" id="3.40.50.1820:FF:000057">
    <property type="entry name" value="Lipase"/>
    <property type="match status" value="1"/>
</dbReference>
<evidence type="ECO:0000256" key="1">
    <source>
        <dbReference type="ARBA" id="ARBA00010701"/>
    </source>
</evidence>
<evidence type="ECO:0000256" key="3">
    <source>
        <dbReference type="ARBA" id="ARBA00022801"/>
    </source>
</evidence>
<keyword evidence="2" id="KW-0732">Signal</keyword>